<organism evidence="3 4">
    <name type="scientific">Nocardioides humi</name>
    <dbReference type="NCBI Taxonomy" id="449461"/>
    <lineage>
        <taxon>Bacteria</taxon>
        <taxon>Bacillati</taxon>
        <taxon>Actinomycetota</taxon>
        <taxon>Actinomycetes</taxon>
        <taxon>Propionibacteriales</taxon>
        <taxon>Nocardioidaceae</taxon>
        <taxon>Nocardioides</taxon>
    </lineage>
</organism>
<comment type="caution">
    <text evidence="3">The sequence shown here is derived from an EMBL/GenBank/DDBJ whole genome shotgun (WGS) entry which is preliminary data.</text>
</comment>
<accession>A0ABN2B4G3</accession>
<evidence type="ECO:0000259" key="2">
    <source>
        <dbReference type="PROSITE" id="PS50234"/>
    </source>
</evidence>
<dbReference type="Gene3D" id="3.40.50.410">
    <property type="entry name" value="von Willebrand factor, type A domain"/>
    <property type="match status" value="1"/>
</dbReference>
<gene>
    <name evidence="3" type="ORF">GCM10009788_39240</name>
</gene>
<dbReference type="InterPro" id="IPR036465">
    <property type="entry name" value="vWFA_dom_sf"/>
</dbReference>
<evidence type="ECO:0000313" key="4">
    <source>
        <dbReference type="Proteomes" id="UP001500842"/>
    </source>
</evidence>
<protein>
    <recommendedName>
        <fullName evidence="2">VWFA domain-containing protein</fullName>
    </recommendedName>
</protein>
<feature type="transmembrane region" description="Helical" evidence="1">
    <location>
        <begin position="270"/>
        <end position="290"/>
    </location>
</feature>
<dbReference type="Proteomes" id="UP001500842">
    <property type="component" value="Unassembled WGS sequence"/>
</dbReference>
<evidence type="ECO:0000256" key="1">
    <source>
        <dbReference type="SAM" id="Phobius"/>
    </source>
</evidence>
<sequence>MRPATATALVLARRIGIVLLFVVILLRPGFGRADVPTQLADIDVVVVVDRTRSMAALDYDGRQPRITGAKADLAALAEALPGARFGMLAFGTDARVVLPLTSDSAAFGAAVETLYLERPKDGIGSRADRPVPELTDLLERAAEKAPQRRRIVVYVGDGEDTTSEGRDQSYGDVDELIAGGVVLGYGTTQGAPMPQDEDLGSALGYVQDPETGDTAVSRADLDNLEKIADELGVPFEHRTRPGGLDDVVESFRASYSDGEGGHRRPAKNDLTWLAGVLLLGLLLLELHAGWRAVWTSRHVLAPASAERPDRRKEAVR</sequence>
<dbReference type="PROSITE" id="PS50234">
    <property type="entry name" value="VWFA"/>
    <property type="match status" value="1"/>
</dbReference>
<dbReference type="Pfam" id="PF13519">
    <property type="entry name" value="VWA_2"/>
    <property type="match status" value="1"/>
</dbReference>
<keyword evidence="4" id="KW-1185">Reference proteome</keyword>
<name>A0ABN2B4G3_9ACTN</name>
<dbReference type="RefSeq" id="WP_141006379.1">
    <property type="nucleotide sequence ID" value="NZ_BAAAOR010000028.1"/>
</dbReference>
<keyword evidence="1" id="KW-0812">Transmembrane</keyword>
<evidence type="ECO:0000313" key="3">
    <source>
        <dbReference type="EMBL" id="GAA1532234.1"/>
    </source>
</evidence>
<dbReference type="InterPro" id="IPR002035">
    <property type="entry name" value="VWF_A"/>
</dbReference>
<keyword evidence="1" id="KW-1133">Transmembrane helix</keyword>
<keyword evidence="1" id="KW-0472">Membrane</keyword>
<dbReference type="SMART" id="SM00327">
    <property type="entry name" value="VWA"/>
    <property type="match status" value="1"/>
</dbReference>
<proteinExistence type="predicted"/>
<feature type="domain" description="VWFA" evidence="2">
    <location>
        <begin position="43"/>
        <end position="231"/>
    </location>
</feature>
<dbReference type="SUPFAM" id="SSF53300">
    <property type="entry name" value="vWA-like"/>
    <property type="match status" value="1"/>
</dbReference>
<reference evidence="3 4" key="1">
    <citation type="journal article" date="2019" name="Int. J. Syst. Evol. Microbiol.">
        <title>The Global Catalogue of Microorganisms (GCM) 10K type strain sequencing project: providing services to taxonomists for standard genome sequencing and annotation.</title>
        <authorList>
            <consortium name="The Broad Institute Genomics Platform"/>
            <consortium name="The Broad Institute Genome Sequencing Center for Infectious Disease"/>
            <person name="Wu L."/>
            <person name="Ma J."/>
        </authorList>
    </citation>
    <scope>NUCLEOTIDE SEQUENCE [LARGE SCALE GENOMIC DNA]</scope>
    <source>
        <strain evidence="3 4">JCM 14942</strain>
    </source>
</reference>
<dbReference type="EMBL" id="BAAAOR010000028">
    <property type="protein sequence ID" value="GAA1532234.1"/>
    <property type="molecule type" value="Genomic_DNA"/>
</dbReference>